<organism evidence="2 3">
    <name type="scientific">Siphonobacter aquaeclarae</name>
    <dbReference type="NCBI Taxonomy" id="563176"/>
    <lineage>
        <taxon>Bacteria</taxon>
        <taxon>Pseudomonadati</taxon>
        <taxon>Bacteroidota</taxon>
        <taxon>Cytophagia</taxon>
        <taxon>Cytophagales</taxon>
        <taxon>Cytophagaceae</taxon>
        <taxon>Siphonobacter</taxon>
    </lineage>
</organism>
<dbReference type="AlphaFoldDB" id="A0A1G9SZB4"/>
<proteinExistence type="predicted"/>
<dbReference type="InterPro" id="IPR029030">
    <property type="entry name" value="Caspase-like_dom_sf"/>
</dbReference>
<dbReference type="GO" id="GO:0005737">
    <property type="term" value="C:cytoplasm"/>
    <property type="evidence" value="ECO:0007669"/>
    <property type="project" value="TreeGrafter"/>
</dbReference>
<dbReference type="GO" id="GO:0006508">
    <property type="term" value="P:proteolysis"/>
    <property type="evidence" value="ECO:0007669"/>
    <property type="project" value="InterPro"/>
</dbReference>
<name>A0A1G9SZB4_9BACT</name>
<dbReference type="EMBL" id="FNGS01000006">
    <property type="protein sequence ID" value="SDM40793.1"/>
    <property type="molecule type" value="Genomic_DNA"/>
</dbReference>
<dbReference type="Pfam" id="PF00656">
    <property type="entry name" value="Peptidase_C14"/>
    <property type="match status" value="1"/>
</dbReference>
<sequence>MPMLTASAQGKKALLIAISHYAPVTGGWDSLSADADRRLMQAALRRQGFSLVLTCENRQATRRGMVAALQQLHDNLAPGDHVVVHYSGHGCQLPDDNGDEKEDDLDECLVPYDAPRRFPATYRGELHLRDDELGRWLDRLRARVGPGGHVLLLLDSCHSGAASRGDNAVRGESAYTPVREEGSAFFEPVMPPAGRSGSGRLIFISGARSTEANTEMFDDDGRRVGSLTYAWCKALLRAAKGTSYRRLFDEICTIVAEKAPGQTPQLEGEGQLELFAGTAVWAEPAFSVEGLTGTARRTLRIAGGKLAGLLEGTVMRFYRKAGTRGEAVATGTIVAASLLGAEVQLDRPIDQPGSLEAIEQKRVYRNRKVPVRIEGDTGLAPLIRSVAEVNSEKPAALVLRHRGDSVELIRAQTGVLFRRVAGEAAVLTALSDYAQASILRDIELLNSPFQAEMRVFAARLRHGGTWTIADTLNGGIPALSTRHQGWLIIRNTGNTPFYFNLVDVEPGGKTAVLLPQASRPPEVLRLEAGKSLELPIERVRPPLGMEVYRLLMSDQPFDVRPAVASRGVAGDDQPFSFLFRKDRSPDIPEKLGTAVMAFSISDWEFFEKK</sequence>
<dbReference type="PANTHER" id="PTHR48104">
    <property type="entry name" value="METACASPASE-4"/>
    <property type="match status" value="1"/>
</dbReference>
<protein>
    <submittedName>
        <fullName evidence="2">Caspase domain-containing protein</fullName>
    </submittedName>
</protein>
<dbReference type="GO" id="GO:0004197">
    <property type="term" value="F:cysteine-type endopeptidase activity"/>
    <property type="evidence" value="ECO:0007669"/>
    <property type="project" value="InterPro"/>
</dbReference>
<evidence type="ECO:0000259" key="1">
    <source>
        <dbReference type="Pfam" id="PF00656"/>
    </source>
</evidence>
<feature type="domain" description="Peptidase C14 caspase" evidence="1">
    <location>
        <begin position="11"/>
        <end position="268"/>
    </location>
</feature>
<accession>A0A1G9SZB4</accession>
<dbReference type="Gene3D" id="3.40.50.1460">
    <property type="match status" value="1"/>
</dbReference>
<dbReference type="Proteomes" id="UP000198901">
    <property type="component" value="Unassembled WGS sequence"/>
</dbReference>
<dbReference type="PANTHER" id="PTHR48104:SF30">
    <property type="entry name" value="METACASPASE-1"/>
    <property type="match status" value="1"/>
</dbReference>
<reference evidence="2 3" key="1">
    <citation type="submission" date="2016-10" db="EMBL/GenBank/DDBJ databases">
        <authorList>
            <person name="de Groot N.N."/>
        </authorList>
    </citation>
    <scope>NUCLEOTIDE SEQUENCE [LARGE SCALE GENOMIC DNA]</scope>
    <source>
        <strain evidence="2 3">DSM 21668</strain>
    </source>
</reference>
<dbReference type="SUPFAM" id="SSF52129">
    <property type="entry name" value="Caspase-like"/>
    <property type="match status" value="1"/>
</dbReference>
<keyword evidence="3" id="KW-1185">Reference proteome</keyword>
<dbReference type="InterPro" id="IPR011600">
    <property type="entry name" value="Pept_C14_caspase"/>
</dbReference>
<dbReference type="InterPro" id="IPR050452">
    <property type="entry name" value="Metacaspase"/>
</dbReference>
<evidence type="ECO:0000313" key="2">
    <source>
        <dbReference type="EMBL" id="SDM40793.1"/>
    </source>
</evidence>
<gene>
    <name evidence="2" type="ORF">SAMN04488090_3354</name>
</gene>
<dbReference type="STRING" id="563176.SAMN04488090_3354"/>
<evidence type="ECO:0000313" key="3">
    <source>
        <dbReference type="Proteomes" id="UP000198901"/>
    </source>
</evidence>